<sequence length="128" mass="15373">MTKLKYQNILYQRKVMPPYGLFISLYCCRCILNIIIIIFFFLYISKIFFIAFIIMTHDRNHKHTTRKRANSTFTMNSFRKKKSYDVHRCIGASEPHKRGYGEINFVTFFVLRQLIIKDKNLLPRKALL</sequence>
<dbReference type="AlphaFoldDB" id="A0A345CR24"/>
<accession>A0A345CR24</accession>
<name>A0A345CR24_9GAMM</name>
<keyword evidence="1" id="KW-0472">Membrane</keyword>
<organism evidence="2 3">
    <name type="scientific">Erwinia tracheiphila</name>
    <dbReference type="NCBI Taxonomy" id="65700"/>
    <lineage>
        <taxon>Bacteria</taxon>
        <taxon>Pseudomonadati</taxon>
        <taxon>Pseudomonadota</taxon>
        <taxon>Gammaproteobacteria</taxon>
        <taxon>Enterobacterales</taxon>
        <taxon>Erwiniaceae</taxon>
        <taxon>Erwinia</taxon>
    </lineage>
</organism>
<protein>
    <submittedName>
        <fullName evidence="2">Uncharacterized protein</fullName>
    </submittedName>
</protein>
<reference evidence="3" key="1">
    <citation type="submission" date="2016-01" db="EMBL/GenBank/DDBJ databases">
        <authorList>
            <person name="Shapiro L."/>
        </authorList>
    </citation>
    <scope>NUCLEOTIDE SEQUENCE [LARGE SCALE GENOMIC DNA]</scope>
    <source>
        <strain evidence="3">MDcuke</strain>
    </source>
</reference>
<feature type="transmembrane region" description="Helical" evidence="1">
    <location>
        <begin position="21"/>
        <end position="54"/>
    </location>
</feature>
<evidence type="ECO:0000256" key="1">
    <source>
        <dbReference type="SAM" id="Phobius"/>
    </source>
</evidence>
<proteinExistence type="predicted"/>
<dbReference type="Proteomes" id="UP000264980">
    <property type="component" value="Chromosome"/>
</dbReference>
<evidence type="ECO:0000313" key="2">
    <source>
        <dbReference type="EMBL" id="AXF75891.1"/>
    </source>
</evidence>
<dbReference type="EMBL" id="CP013970">
    <property type="protein sequence ID" value="AXF75891.1"/>
    <property type="molecule type" value="Genomic_DNA"/>
</dbReference>
<keyword evidence="1" id="KW-0812">Transmembrane</keyword>
<keyword evidence="1" id="KW-1133">Transmembrane helix</keyword>
<evidence type="ECO:0000313" key="3">
    <source>
        <dbReference type="Proteomes" id="UP000264980"/>
    </source>
</evidence>
<gene>
    <name evidence="2" type="ORF">AV903_07210</name>
</gene>